<dbReference type="Pfam" id="PF00037">
    <property type="entry name" value="Fer4"/>
    <property type="match status" value="1"/>
</dbReference>
<dbReference type="CDD" id="cd19100">
    <property type="entry name" value="AKR_unchar"/>
    <property type="match status" value="1"/>
</dbReference>
<dbReference type="InterPro" id="IPR036812">
    <property type="entry name" value="NAD(P)_OxRdtase_dom_sf"/>
</dbReference>
<organism evidence="5 6">
    <name type="scientific">Sedimentibacter saalensis</name>
    <dbReference type="NCBI Taxonomy" id="130788"/>
    <lineage>
        <taxon>Bacteria</taxon>
        <taxon>Bacillati</taxon>
        <taxon>Bacillota</taxon>
        <taxon>Tissierellia</taxon>
        <taxon>Sedimentibacter</taxon>
    </lineage>
</organism>
<dbReference type="OrthoDB" id="9789936at2"/>
<evidence type="ECO:0000256" key="3">
    <source>
        <dbReference type="ARBA" id="ARBA00023014"/>
    </source>
</evidence>
<dbReference type="InterPro" id="IPR017896">
    <property type="entry name" value="4Fe4S_Fe-S-bd"/>
</dbReference>
<dbReference type="PRINTS" id="PR00069">
    <property type="entry name" value="ALDKETRDTASE"/>
</dbReference>
<dbReference type="SUPFAM" id="SSF51430">
    <property type="entry name" value="NAD(P)-linked oxidoreductase"/>
    <property type="match status" value="1"/>
</dbReference>
<dbReference type="RefSeq" id="WP_145078893.1">
    <property type="nucleotide sequence ID" value="NZ_DAMBUX010000009.1"/>
</dbReference>
<comment type="caution">
    <text evidence="5">The sequence shown here is derived from an EMBL/GenBank/DDBJ whole genome shotgun (WGS) entry which is preliminary data.</text>
</comment>
<dbReference type="InterPro" id="IPR023210">
    <property type="entry name" value="NADP_OxRdtase_dom"/>
</dbReference>
<proteinExistence type="predicted"/>
<protein>
    <submittedName>
        <fullName evidence="5">4Fe-4S binding protein</fullName>
    </submittedName>
</protein>
<dbReference type="Gene3D" id="3.20.20.100">
    <property type="entry name" value="NADP-dependent oxidoreductase domain"/>
    <property type="match status" value="1"/>
</dbReference>
<dbReference type="Proteomes" id="UP000315343">
    <property type="component" value="Unassembled WGS sequence"/>
</dbReference>
<keyword evidence="6" id="KW-1185">Reference proteome</keyword>
<name>A0A562JKB8_9FIRM</name>
<evidence type="ECO:0000256" key="1">
    <source>
        <dbReference type="ARBA" id="ARBA00022723"/>
    </source>
</evidence>
<dbReference type="Gene3D" id="3.30.70.20">
    <property type="match status" value="1"/>
</dbReference>
<dbReference type="AlphaFoldDB" id="A0A562JKB8"/>
<feature type="domain" description="4Fe-4S ferredoxin-type" evidence="4">
    <location>
        <begin position="288"/>
        <end position="315"/>
    </location>
</feature>
<dbReference type="GO" id="GO:0051536">
    <property type="term" value="F:iron-sulfur cluster binding"/>
    <property type="evidence" value="ECO:0007669"/>
    <property type="project" value="UniProtKB-KW"/>
</dbReference>
<dbReference type="InterPro" id="IPR017900">
    <property type="entry name" value="4Fe4S_Fe_S_CS"/>
</dbReference>
<keyword evidence="2" id="KW-0408">Iron</keyword>
<keyword evidence="1" id="KW-0479">Metal-binding</keyword>
<gene>
    <name evidence="5" type="ORF">LY60_00263</name>
</gene>
<dbReference type="Pfam" id="PF00248">
    <property type="entry name" value="Aldo_ket_red"/>
    <property type="match status" value="1"/>
</dbReference>
<dbReference type="SUPFAM" id="SSF54862">
    <property type="entry name" value="4Fe-4S ferredoxins"/>
    <property type="match status" value="1"/>
</dbReference>
<dbReference type="GO" id="GO:0016491">
    <property type="term" value="F:oxidoreductase activity"/>
    <property type="evidence" value="ECO:0007669"/>
    <property type="project" value="InterPro"/>
</dbReference>
<dbReference type="PANTHER" id="PTHR43312">
    <property type="entry name" value="D-THREO-ALDOSE 1-DEHYDROGENASE"/>
    <property type="match status" value="1"/>
</dbReference>
<dbReference type="EMBL" id="VLKH01000001">
    <property type="protein sequence ID" value="TWH83651.1"/>
    <property type="molecule type" value="Genomic_DNA"/>
</dbReference>
<dbReference type="PROSITE" id="PS00198">
    <property type="entry name" value="4FE4S_FER_1"/>
    <property type="match status" value="1"/>
</dbReference>
<sequence length="315" mass="35009">MKKVVLGKTGYEVTEICFGCLPFGPLQKDLSVEDAADVLSYGLDMGINFIDTAQMYRTYDHIKLALDKRADKPIIATKSAAATYEDMDVAVKEALEGMGIDHIDIFHLHSAKMGTDLFEVRKGALECLKDYKNKGIVKNIGVSTHNVELVDLCSERDDIDVVFPLINKVGRGIINGSVEDMKKAIYKCEQKGKGIYLMKALGGGTLIDDYDESMKFARNLSDNYSIAIGMISREEVLYNVNYFNGQKDLEGIIKMKNKKMVKVIKNVCLACKTCVENCHSEAISMVDGKAFIDQDKCIQCGYCIASCPHFAIRMI</sequence>
<evidence type="ECO:0000313" key="6">
    <source>
        <dbReference type="Proteomes" id="UP000315343"/>
    </source>
</evidence>
<dbReference type="GO" id="GO:0046872">
    <property type="term" value="F:metal ion binding"/>
    <property type="evidence" value="ECO:0007669"/>
    <property type="project" value="UniProtKB-KW"/>
</dbReference>
<dbReference type="PROSITE" id="PS51379">
    <property type="entry name" value="4FE4S_FER_2"/>
    <property type="match status" value="2"/>
</dbReference>
<reference evidence="5 6" key="1">
    <citation type="submission" date="2019-07" db="EMBL/GenBank/DDBJ databases">
        <title>Genomic Encyclopedia of Type Strains, Phase I: the one thousand microbial genomes (KMG-I) project.</title>
        <authorList>
            <person name="Kyrpides N."/>
        </authorList>
    </citation>
    <scope>NUCLEOTIDE SEQUENCE [LARGE SCALE GENOMIC DNA]</scope>
    <source>
        <strain evidence="5 6">DSM 13558</strain>
    </source>
</reference>
<feature type="domain" description="4Fe-4S ferredoxin-type" evidence="4">
    <location>
        <begin position="259"/>
        <end position="287"/>
    </location>
</feature>
<evidence type="ECO:0000256" key="2">
    <source>
        <dbReference type="ARBA" id="ARBA00023004"/>
    </source>
</evidence>
<evidence type="ECO:0000313" key="5">
    <source>
        <dbReference type="EMBL" id="TWH83651.1"/>
    </source>
</evidence>
<dbReference type="InterPro" id="IPR020471">
    <property type="entry name" value="AKR"/>
</dbReference>
<keyword evidence="3" id="KW-0411">Iron-sulfur</keyword>
<evidence type="ECO:0000259" key="4">
    <source>
        <dbReference type="PROSITE" id="PS51379"/>
    </source>
</evidence>
<dbReference type="PANTHER" id="PTHR43312:SF1">
    <property type="entry name" value="NADP-DEPENDENT OXIDOREDUCTASE DOMAIN-CONTAINING PROTEIN"/>
    <property type="match status" value="1"/>
</dbReference>
<accession>A0A562JKB8</accession>
<dbReference type="InterPro" id="IPR053135">
    <property type="entry name" value="AKR2_Oxidoreductase"/>
</dbReference>